<evidence type="ECO:0000256" key="3">
    <source>
        <dbReference type="SAM" id="Phobius"/>
    </source>
</evidence>
<dbReference type="EMBL" id="CQPC01000008">
    <property type="protein sequence ID" value="CNT76487.1"/>
    <property type="molecule type" value="Genomic_DNA"/>
</dbReference>
<sequence>MYIIVITISDGNDNTPVKINIKVFGIILVHILSGILETLVSILYIPVFGAQIKYN</sequence>
<feature type="transmembrane region" description="Helical" evidence="3">
    <location>
        <begin position="23"/>
        <end position="45"/>
    </location>
</feature>
<name>A0A655BT91_SALET</name>
<evidence type="ECO:0000256" key="2">
    <source>
        <dbReference type="ARBA" id="ARBA00023136"/>
    </source>
</evidence>
<reference evidence="4 5" key="1">
    <citation type="submission" date="2015-03" db="EMBL/GenBank/DDBJ databases">
        <authorList>
            <consortium name="Pathogen Informatics"/>
        </authorList>
    </citation>
    <scope>NUCLEOTIDE SEQUENCE [LARGE SCALE GENOMIC DNA]</scope>
    <source>
        <strain evidence="4 5">3476</strain>
    </source>
</reference>
<dbReference type="PROSITE" id="PS00232">
    <property type="entry name" value="CADHERIN_1"/>
    <property type="match status" value="1"/>
</dbReference>
<organism evidence="4 5">
    <name type="scientific">Salmonella enterica subsp. enterica serovar Bovismorbificans</name>
    <dbReference type="NCBI Taxonomy" id="58097"/>
    <lineage>
        <taxon>Bacteria</taxon>
        <taxon>Pseudomonadati</taxon>
        <taxon>Pseudomonadota</taxon>
        <taxon>Gammaproteobacteria</taxon>
        <taxon>Enterobacterales</taxon>
        <taxon>Enterobacteriaceae</taxon>
        <taxon>Salmonella</taxon>
    </lineage>
</organism>
<accession>A0A655BT91</accession>
<evidence type="ECO:0000313" key="4">
    <source>
        <dbReference type="EMBL" id="CNT76487.1"/>
    </source>
</evidence>
<keyword evidence="3" id="KW-1133">Transmembrane helix</keyword>
<proteinExistence type="predicted"/>
<dbReference type="Proteomes" id="UP000039541">
    <property type="component" value="Unassembled WGS sequence"/>
</dbReference>
<keyword evidence="2 3" id="KW-0472">Membrane</keyword>
<gene>
    <name evidence="4" type="ORF">ERS008202_00912</name>
</gene>
<dbReference type="AlphaFoldDB" id="A0A655BT91"/>
<dbReference type="GO" id="GO:0005886">
    <property type="term" value="C:plasma membrane"/>
    <property type="evidence" value="ECO:0007669"/>
    <property type="project" value="InterPro"/>
</dbReference>
<keyword evidence="3" id="KW-0812">Transmembrane</keyword>
<evidence type="ECO:0000313" key="5">
    <source>
        <dbReference type="Proteomes" id="UP000039541"/>
    </source>
</evidence>
<evidence type="ECO:0000256" key="1">
    <source>
        <dbReference type="ARBA" id="ARBA00004370"/>
    </source>
</evidence>
<comment type="subcellular location">
    <subcellularLocation>
        <location evidence="1">Membrane</location>
    </subcellularLocation>
</comment>
<dbReference type="GO" id="GO:0007155">
    <property type="term" value="P:cell adhesion"/>
    <property type="evidence" value="ECO:0007669"/>
    <property type="project" value="InterPro"/>
</dbReference>
<protein>
    <submittedName>
        <fullName evidence="4">Uncharacterized protein</fullName>
    </submittedName>
</protein>
<dbReference type="InterPro" id="IPR020894">
    <property type="entry name" value="Cadherin_CS"/>
</dbReference>